<dbReference type="InterPro" id="IPR000754">
    <property type="entry name" value="Ribosomal_uS9"/>
</dbReference>
<evidence type="ECO:0000256" key="3">
    <source>
        <dbReference type="ARBA" id="ARBA00023274"/>
    </source>
</evidence>
<proteinExistence type="inferred from homology"/>
<keyword evidence="3 5" id="KW-0687">Ribonucleoprotein</keyword>
<dbReference type="PANTHER" id="PTHR21569">
    <property type="entry name" value="RIBOSOMAL PROTEIN S9"/>
    <property type="match status" value="1"/>
</dbReference>
<dbReference type="GO" id="GO:0003723">
    <property type="term" value="F:RNA binding"/>
    <property type="evidence" value="ECO:0007669"/>
    <property type="project" value="TreeGrafter"/>
</dbReference>
<feature type="region of interest" description="Disordered" evidence="7">
    <location>
        <begin position="103"/>
        <end position="132"/>
    </location>
</feature>
<evidence type="ECO:0000256" key="5">
    <source>
        <dbReference type="HAMAP-Rule" id="MF_00532"/>
    </source>
</evidence>
<protein>
    <recommendedName>
        <fullName evidence="4 5">Small ribosomal subunit protein uS9</fullName>
    </recommendedName>
</protein>
<dbReference type="KEGG" id="vai:BU251_05350"/>
<gene>
    <name evidence="5" type="primary">rpsI</name>
    <name evidence="8" type="ORF">BU251_05350</name>
</gene>
<organism evidence="8 9">
    <name type="scientific">Velamenicoccus archaeovorus</name>
    <dbReference type="NCBI Taxonomy" id="1930593"/>
    <lineage>
        <taxon>Bacteria</taxon>
        <taxon>Pseudomonadati</taxon>
        <taxon>Candidatus Omnitrophota</taxon>
        <taxon>Candidatus Velamenicoccus</taxon>
    </lineage>
</organism>
<dbReference type="GO" id="GO:0022627">
    <property type="term" value="C:cytosolic small ribosomal subunit"/>
    <property type="evidence" value="ECO:0007669"/>
    <property type="project" value="TreeGrafter"/>
</dbReference>
<dbReference type="FunFam" id="3.30.230.10:FF:000001">
    <property type="entry name" value="30S ribosomal protein S9"/>
    <property type="match status" value="1"/>
</dbReference>
<dbReference type="GO" id="GO:0003735">
    <property type="term" value="F:structural constituent of ribosome"/>
    <property type="evidence" value="ECO:0007669"/>
    <property type="project" value="InterPro"/>
</dbReference>
<dbReference type="Proteomes" id="UP000287243">
    <property type="component" value="Chromosome"/>
</dbReference>
<evidence type="ECO:0000256" key="6">
    <source>
        <dbReference type="RuleBase" id="RU003815"/>
    </source>
</evidence>
<evidence type="ECO:0000313" key="9">
    <source>
        <dbReference type="Proteomes" id="UP000287243"/>
    </source>
</evidence>
<sequence>MSAETSISTATGRRKEAIARVRLIQGEGKIVVNKRAFEDYFARETDRIIVNQPFEATNTKNKYNVTAIVDGGGLTGQAGALRHGISRALASIDTEFRHTLRKGGFLTRDPRAKERKKYGQKGARKRFQWTKR</sequence>
<dbReference type="AlphaFoldDB" id="A0A410P4R1"/>
<dbReference type="EMBL" id="CP019384">
    <property type="protein sequence ID" value="QAT17197.1"/>
    <property type="molecule type" value="Genomic_DNA"/>
</dbReference>
<name>A0A410P4R1_VELA1</name>
<keyword evidence="9" id="KW-1185">Reference proteome</keyword>
<dbReference type="PROSITE" id="PS00360">
    <property type="entry name" value="RIBOSOMAL_S9"/>
    <property type="match status" value="1"/>
</dbReference>
<dbReference type="Gene3D" id="3.30.230.10">
    <property type="match status" value="1"/>
</dbReference>
<evidence type="ECO:0000256" key="1">
    <source>
        <dbReference type="ARBA" id="ARBA00005251"/>
    </source>
</evidence>
<dbReference type="HAMAP" id="MF_00532_B">
    <property type="entry name" value="Ribosomal_uS9_B"/>
    <property type="match status" value="1"/>
</dbReference>
<dbReference type="GO" id="GO:0006412">
    <property type="term" value="P:translation"/>
    <property type="evidence" value="ECO:0007669"/>
    <property type="project" value="UniProtKB-UniRule"/>
</dbReference>
<evidence type="ECO:0000313" key="8">
    <source>
        <dbReference type="EMBL" id="QAT17197.1"/>
    </source>
</evidence>
<dbReference type="OrthoDB" id="9803965at2"/>
<dbReference type="InterPro" id="IPR014721">
    <property type="entry name" value="Ribsml_uS5_D2-typ_fold_subgr"/>
</dbReference>
<evidence type="ECO:0000256" key="2">
    <source>
        <dbReference type="ARBA" id="ARBA00022980"/>
    </source>
</evidence>
<dbReference type="RefSeq" id="WP_128699916.1">
    <property type="nucleotide sequence ID" value="NZ_CP019384.1"/>
</dbReference>
<dbReference type="InterPro" id="IPR020574">
    <property type="entry name" value="Ribosomal_uS9_CS"/>
</dbReference>
<dbReference type="Pfam" id="PF00380">
    <property type="entry name" value="Ribosomal_S9"/>
    <property type="match status" value="1"/>
</dbReference>
<dbReference type="InterPro" id="IPR023035">
    <property type="entry name" value="Ribosomal_uS9_bac/plastid"/>
</dbReference>
<keyword evidence="2 5" id="KW-0689">Ribosomal protein</keyword>
<dbReference type="NCBIfam" id="NF001099">
    <property type="entry name" value="PRK00132.1"/>
    <property type="match status" value="1"/>
</dbReference>
<dbReference type="PANTHER" id="PTHR21569:SF1">
    <property type="entry name" value="SMALL RIBOSOMAL SUBUNIT PROTEIN US9M"/>
    <property type="match status" value="1"/>
</dbReference>
<reference evidence="8 9" key="1">
    <citation type="submission" date="2017-01" db="EMBL/GenBank/DDBJ databases">
        <title>First insights into the biology of 'candidatus Vampirococcus archaeovorus'.</title>
        <authorList>
            <person name="Kizina J."/>
            <person name="Jordan S."/>
            <person name="Stueber K."/>
            <person name="Reinhardt R."/>
            <person name="Harder J."/>
        </authorList>
    </citation>
    <scope>NUCLEOTIDE SEQUENCE [LARGE SCALE GENOMIC DNA]</scope>
    <source>
        <strain evidence="8 9">LiM</strain>
    </source>
</reference>
<evidence type="ECO:0000256" key="7">
    <source>
        <dbReference type="SAM" id="MobiDB-lite"/>
    </source>
</evidence>
<comment type="similarity">
    <text evidence="1 5 6">Belongs to the universal ribosomal protein uS9 family.</text>
</comment>
<accession>A0A410P4R1</accession>
<evidence type="ECO:0000256" key="4">
    <source>
        <dbReference type="ARBA" id="ARBA00035259"/>
    </source>
</evidence>
<dbReference type="SUPFAM" id="SSF54211">
    <property type="entry name" value="Ribosomal protein S5 domain 2-like"/>
    <property type="match status" value="1"/>
</dbReference>
<dbReference type="InterPro" id="IPR020568">
    <property type="entry name" value="Ribosomal_Su5_D2-typ_SF"/>
</dbReference>
<feature type="compositionally biased region" description="Basic residues" evidence="7">
    <location>
        <begin position="113"/>
        <end position="132"/>
    </location>
</feature>